<protein>
    <submittedName>
        <fullName evidence="2">Uncharacterized protein</fullName>
    </submittedName>
</protein>
<proteinExistence type="predicted"/>
<evidence type="ECO:0000313" key="3">
    <source>
        <dbReference type="Proteomes" id="UP000000763"/>
    </source>
</evidence>
<dbReference type="Proteomes" id="UP000000763">
    <property type="component" value="Chromosome 7"/>
</dbReference>
<dbReference type="AlphaFoldDB" id="Q69IQ8"/>
<feature type="compositionally biased region" description="Basic and acidic residues" evidence="1">
    <location>
        <begin position="124"/>
        <end position="142"/>
    </location>
</feature>
<feature type="compositionally biased region" description="Polar residues" evidence="1">
    <location>
        <begin position="1"/>
        <end position="11"/>
    </location>
</feature>
<feature type="region of interest" description="Disordered" evidence="1">
    <location>
        <begin position="1"/>
        <end position="142"/>
    </location>
</feature>
<reference evidence="3" key="2">
    <citation type="journal article" date="2008" name="Nucleic Acids Res.">
        <title>The rice annotation project database (RAP-DB): 2008 update.</title>
        <authorList>
            <consortium name="The rice annotation project (RAP)"/>
        </authorList>
    </citation>
    <scope>GENOME REANNOTATION</scope>
    <source>
        <strain evidence="3">cv. Nipponbare</strain>
    </source>
</reference>
<accession>Q69IQ8</accession>
<evidence type="ECO:0000256" key="1">
    <source>
        <dbReference type="SAM" id="MobiDB-lite"/>
    </source>
</evidence>
<organism evidence="2 3">
    <name type="scientific">Oryza sativa subsp. japonica</name>
    <name type="common">Rice</name>
    <dbReference type="NCBI Taxonomy" id="39947"/>
    <lineage>
        <taxon>Eukaryota</taxon>
        <taxon>Viridiplantae</taxon>
        <taxon>Streptophyta</taxon>
        <taxon>Embryophyta</taxon>
        <taxon>Tracheophyta</taxon>
        <taxon>Spermatophyta</taxon>
        <taxon>Magnoliopsida</taxon>
        <taxon>Liliopsida</taxon>
        <taxon>Poales</taxon>
        <taxon>Poaceae</taxon>
        <taxon>BOP clade</taxon>
        <taxon>Oryzoideae</taxon>
        <taxon>Oryzeae</taxon>
        <taxon>Oryzinae</taxon>
        <taxon>Oryza</taxon>
        <taxon>Oryza sativa</taxon>
    </lineage>
</organism>
<sequence>MPEVETATSAGTRARRKGLPKELQRGGWKGRRGTTAFRRNRGQAGVEGDAAMSREDGDDDSRCTGEAAQAAGGGIMAATPLDDGGNAPPAVTARNGGQAMGEEAATRPGKATARPAGARSRRERRLEAPGAGEREGPRWGGG</sequence>
<evidence type="ECO:0000313" key="2">
    <source>
        <dbReference type="EMBL" id="BAD32136.1"/>
    </source>
</evidence>
<dbReference type="EMBL" id="AP006753">
    <property type="protein sequence ID" value="BAD32136.1"/>
    <property type="molecule type" value="Genomic_DNA"/>
</dbReference>
<name>Q69IQ8_ORYSJ</name>
<reference evidence="3" key="1">
    <citation type="journal article" date="2005" name="Nature">
        <title>The map-based sequence of the rice genome.</title>
        <authorList>
            <consortium name="International rice genome sequencing project (IRGSP)"/>
            <person name="Matsumoto T."/>
            <person name="Wu J."/>
            <person name="Kanamori H."/>
            <person name="Katayose Y."/>
            <person name="Fujisawa M."/>
            <person name="Namiki N."/>
            <person name="Mizuno H."/>
            <person name="Yamamoto K."/>
            <person name="Antonio B.A."/>
            <person name="Baba T."/>
            <person name="Sakata K."/>
            <person name="Nagamura Y."/>
            <person name="Aoki H."/>
            <person name="Arikawa K."/>
            <person name="Arita K."/>
            <person name="Bito T."/>
            <person name="Chiden Y."/>
            <person name="Fujitsuka N."/>
            <person name="Fukunaka R."/>
            <person name="Hamada M."/>
            <person name="Harada C."/>
            <person name="Hayashi A."/>
            <person name="Hijishita S."/>
            <person name="Honda M."/>
            <person name="Hosokawa S."/>
            <person name="Ichikawa Y."/>
            <person name="Idonuma A."/>
            <person name="Iijima M."/>
            <person name="Ikeda M."/>
            <person name="Ikeno M."/>
            <person name="Ito K."/>
            <person name="Ito S."/>
            <person name="Ito T."/>
            <person name="Ito Y."/>
            <person name="Ito Y."/>
            <person name="Iwabuchi A."/>
            <person name="Kamiya K."/>
            <person name="Karasawa W."/>
            <person name="Kurita K."/>
            <person name="Katagiri S."/>
            <person name="Kikuta A."/>
            <person name="Kobayashi H."/>
            <person name="Kobayashi N."/>
            <person name="Machita K."/>
            <person name="Maehara T."/>
            <person name="Masukawa M."/>
            <person name="Mizubayashi T."/>
            <person name="Mukai Y."/>
            <person name="Nagasaki H."/>
            <person name="Nagata Y."/>
            <person name="Naito S."/>
            <person name="Nakashima M."/>
            <person name="Nakama Y."/>
            <person name="Nakamichi Y."/>
            <person name="Nakamura M."/>
            <person name="Meguro A."/>
            <person name="Negishi M."/>
            <person name="Ohta I."/>
            <person name="Ohta T."/>
            <person name="Okamoto M."/>
            <person name="Ono N."/>
            <person name="Saji S."/>
            <person name="Sakaguchi M."/>
            <person name="Sakai K."/>
            <person name="Shibata M."/>
            <person name="Shimokawa T."/>
            <person name="Song J."/>
            <person name="Takazaki Y."/>
            <person name="Terasawa K."/>
            <person name="Tsugane M."/>
            <person name="Tsuji K."/>
            <person name="Ueda S."/>
            <person name="Waki K."/>
            <person name="Yamagata H."/>
            <person name="Yamamoto M."/>
            <person name="Yamamoto S."/>
            <person name="Yamane H."/>
            <person name="Yoshiki S."/>
            <person name="Yoshihara R."/>
            <person name="Yukawa K."/>
            <person name="Zhong H."/>
            <person name="Yano M."/>
            <person name="Yuan Q."/>
            <person name="Ouyang S."/>
            <person name="Liu J."/>
            <person name="Jones K.M."/>
            <person name="Gansberger K."/>
            <person name="Moffat K."/>
            <person name="Hill J."/>
            <person name="Bera J."/>
            <person name="Fadrosh D."/>
            <person name="Jin S."/>
            <person name="Johri S."/>
            <person name="Kim M."/>
            <person name="Overton L."/>
            <person name="Reardon M."/>
            <person name="Tsitrin T."/>
            <person name="Vuong H."/>
            <person name="Weaver B."/>
            <person name="Ciecko A."/>
            <person name="Tallon L."/>
            <person name="Jackson J."/>
            <person name="Pai G."/>
            <person name="Aken S.V."/>
            <person name="Utterback T."/>
            <person name="Reidmuller S."/>
            <person name="Feldblyum T."/>
            <person name="Hsiao J."/>
            <person name="Zismann V."/>
            <person name="Iobst S."/>
            <person name="de Vazeille A.R."/>
            <person name="Buell C.R."/>
            <person name="Ying K."/>
            <person name="Li Y."/>
            <person name="Lu T."/>
            <person name="Huang Y."/>
            <person name="Zhao Q."/>
            <person name="Feng Q."/>
            <person name="Zhang L."/>
            <person name="Zhu J."/>
            <person name="Weng Q."/>
            <person name="Mu J."/>
            <person name="Lu Y."/>
            <person name="Fan D."/>
            <person name="Liu Y."/>
            <person name="Guan J."/>
            <person name="Zhang Y."/>
            <person name="Yu S."/>
            <person name="Liu X."/>
            <person name="Zhang Y."/>
            <person name="Hong G."/>
            <person name="Han B."/>
            <person name="Choisne N."/>
            <person name="Demange N."/>
            <person name="Orjeda G."/>
            <person name="Samain S."/>
            <person name="Cattolico L."/>
            <person name="Pelletier E."/>
            <person name="Couloux A."/>
            <person name="Segurens B."/>
            <person name="Wincker P."/>
            <person name="D'Hont A."/>
            <person name="Scarpelli C."/>
            <person name="Weissenbach J."/>
            <person name="Salanoubat M."/>
            <person name="Quetier F."/>
            <person name="Yu Y."/>
            <person name="Kim H.R."/>
            <person name="Rambo T."/>
            <person name="Currie J."/>
            <person name="Collura K."/>
            <person name="Luo M."/>
            <person name="Yang T."/>
            <person name="Ammiraju J.S.S."/>
            <person name="Engler F."/>
            <person name="Soderlund C."/>
            <person name="Wing R.A."/>
            <person name="Palmer L.E."/>
            <person name="de la Bastide M."/>
            <person name="Spiegel L."/>
            <person name="Nascimento L."/>
            <person name="Zutavern T."/>
            <person name="O'Shaughnessy A."/>
            <person name="Dike S."/>
            <person name="Dedhia N."/>
            <person name="Preston R."/>
            <person name="Balija V."/>
            <person name="McCombie W.R."/>
            <person name="Chow T."/>
            <person name="Chen H."/>
            <person name="Chung M."/>
            <person name="Chen C."/>
            <person name="Shaw J."/>
            <person name="Wu H."/>
            <person name="Hsiao K."/>
            <person name="Chao Y."/>
            <person name="Chu M."/>
            <person name="Cheng C."/>
            <person name="Hour A."/>
            <person name="Lee P."/>
            <person name="Lin S."/>
            <person name="Lin Y."/>
            <person name="Liou J."/>
            <person name="Liu S."/>
            <person name="Hsing Y."/>
            <person name="Raghuvanshi S."/>
            <person name="Mohanty A."/>
            <person name="Bharti A.K."/>
            <person name="Gaur A."/>
            <person name="Gupta V."/>
            <person name="Kumar D."/>
            <person name="Ravi V."/>
            <person name="Vij S."/>
            <person name="Kapur A."/>
            <person name="Khurana P."/>
            <person name="Khurana P."/>
            <person name="Khurana J.P."/>
            <person name="Tyagi A.K."/>
            <person name="Gaikwad K."/>
            <person name="Singh A."/>
            <person name="Dalal V."/>
            <person name="Srivastava S."/>
            <person name="Dixit A."/>
            <person name="Pal A.K."/>
            <person name="Ghazi I.A."/>
            <person name="Yadav M."/>
            <person name="Pandit A."/>
            <person name="Bhargava A."/>
            <person name="Sureshbabu K."/>
            <person name="Batra K."/>
            <person name="Sharma T.R."/>
            <person name="Mohapatra T."/>
            <person name="Singh N.K."/>
            <person name="Messing J."/>
            <person name="Nelson A.B."/>
            <person name="Fuks G."/>
            <person name="Kavchok S."/>
            <person name="Keizer G."/>
            <person name="Linton E."/>
            <person name="Llaca V."/>
            <person name="Song R."/>
            <person name="Tanyolac B."/>
            <person name="Young S."/>
            <person name="Ho-Il K."/>
            <person name="Hahn J.H."/>
            <person name="Sangsakoo G."/>
            <person name="Vanavichit A."/>
            <person name="de Mattos Luiz.A.T."/>
            <person name="Zimmer P.D."/>
            <person name="Malone G."/>
            <person name="Dellagostin O."/>
            <person name="de Oliveira A.C."/>
            <person name="Bevan M."/>
            <person name="Bancroft I."/>
            <person name="Minx P."/>
            <person name="Cordum H."/>
            <person name="Wilson R."/>
            <person name="Cheng Z."/>
            <person name="Jin W."/>
            <person name="Jiang J."/>
            <person name="Leong S.A."/>
            <person name="Iwama H."/>
            <person name="Gojobori T."/>
            <person name="Itoh T."/>
            <person name="Niimura Y."/>
            <person name="Fujii Y."/>
            <person name="Habara T."/>
            <person name="Sakai H."/>
            <person name="Sato Y."/>
            <person name="Wilson G."/>
            <person name="Kumar K."/>
            <person name="McCouch S."/>
            <person name="Juretic N."/>
            <person name="Hoen D."/>
            <person name="Wright S."/>
            <person name="Bruskiewich R."/>
            <person name="Bureau T."/>
            <person name="Miyao A."/>
            <person name="Hirochika H."/>
            <person name="Nishikawa T."/>
            <person name="Kadowaki K."/>
            <person name="Sugiura M."/>
            <person name="Burr B."/>
            <person name="Sasaki T."/>
        </authorList>
    </citation>
    <scope>NUCLEOTIDE SEQUENCE [LARGE SCALE GENOMIC DNA]</scope>
    <source>
        <strain evidence="3">cv. Nipponbare</strain>
    </source>
</reference>
<gene>
    <name evidence="2" type="ORF">OSJNBa0039D04.41</name>
</gene>
<feature type="compositionally biased region" description="Basic and acidic residues" evidence="1">
    <location>
        <begin position="52"/>
        <end position="63"/>
    </location>
</feature>